<evidence type="ECO:0000313" key="1">
    <source>
        <dbReference type="EMBL" id="KAI0288854.1"/>
    </source>
</evidence>
<comment type="caution">
    <text evidence="1">The sequence shown here is derived from an EMBL/GenBank/DDBJ whole genome shotgun (WGS) entry which is preliminary data.</text>
</comment>
<name>A0AAD4LST9_9AGAM</name>
<evidence type="ECO:0000313" key="2">
    <source>
        <dbReference type="Proteomes" id="UP001203297"/>
    </source>
</evidence>
<dbReference type="EMBL" id="WTXG01000401">
    <property type="protein sequence ID" value="KAI0288854.1"/>
    <property type="molecule type" value="Genomic_DNA"/>
</dbReference>
<dbReference type="AlphaFoldDB" id="A0AAD4LST9"/>
<dbReference type="InterPro" id="IPR012337">
    <property type="entry name" value="RNaseH-like_sf"/>
</dbReference>
<sequence>MECREATSESHTGVWIKDVVLETVNTIGRPRISAVVCDSTGNTRVSRRHFVIEVPTALNLADIVHHINNTLKDIVKLPYFQNTIKTVRAVITKFHTTASHLATAELKAARKVLRTGPGLEAIGKTRFGTVILSSISVQRTIPAIKRVVQNGKFDLEELAVNFQPHASRSTMDFEFNLAQLVDVGTPAVKALACLEANESTASDVFIFWHAMLQAIKDVITDPQREFPNEIQQQIFGILNSRHRELFEDGNLSNRVYLAATYLDSSEYFSS</sequence>
<reference evidence="1" key="1">
    <citation type="journal article" date="2022" name="New Phytol.">
        <title>Evolutionary transition to the ectomycorrhizal habit in the genomes of a hyperdiverse lineage of mushroom-forming fungi.</title>
        <authorList>
            <person name="Looney B."/>
            <person name="Miyauchi S."/>
            <person name="Morin E."/>
            <person name="Drula E."/>
            <person name="Courty P.E."/>
            <person name="Kohler A."/>
            <person name="Kuo A."/>
            <person name="LaButti K."/>
            <person name="Pangilinan J."/>
            <person name="Lipzen A."/>
            <person name="Riley R."/>
            <person name="Andreopoulos W."/>
            <person name="He G."/>
            <person name="Johnson J."/>
            <person name="Nolan M."/>
            <person name="Tritt A."/>
            <person name="Barry K.W."/>
            <person name="Grigoriev I.V."/>
            <person name="Nagy L.G."/>
            <person name="Hibbett D."/>
            <person name="Henrissat B."/>
            <person name="Matheny P.B."/>
            <person name="Labbe J."/>
            <person name="Martin F.M."/>
        </authorList>
    </citation>
    <scope>NUCLEOTIDE SEQUENCE</scope>
    <source>
        <strain evidence="1">BPL690</strain>
    </source>
</reference>
<dbReference type="Proteomes" id="UP001203297">
    <property type="component" value="Unassembled WGS sequence"/>
</dbReference>
<accession>A0AAD4LST9</accession>
<dbReference type="SUPFAM" id="SSF53098">
    <property type="entry name" value="Ribonuclease H-like"/>
    <property type="match status" value="1"/>
</dbReference>
<organism evidence="1 2">
    <name type="scientific">Multifurca ochricompacta</name>
    <dbReference type="NCBI Taxonomy" id="376703"/>
    <lineage>
        <taxon>Eukaryota</taxon>
        <taxon>Fungi</taxon>
        <taxon>Dikarya</taxon>
        <taxon>Basidiomycota</taxon>
        <taxon>Agaricomycotina</taxon>
        <taxon>Agaricomycetes</taxon>
        <taxon>Russulales</taxon>
        <taxon>Russulaceae</taxon>
        <taxon>Multifurca</taxon>
    </lineage>
</organism>
<gene>
    <name evidence="1" type="ORF">B0F90DRAFT_1660258</name>
</gene>
<keyword evidence="2" id="KW-1185">Reference proteome</keyword>
<protein>
    <submittedName>
        <fullName evidence="1">Ribonuclease H-like domain-containing protein</fullName>
    </submittedName>
</protein>
<proteinExistence type="predicted"/>